<organism evidence="1 2">
    <name type="scientific">Caerostris extrusa</name>
    <name type="common">Bark spider</name>
    <name type="synonym">Caerostris bankana</name>
    <dbReference type="NCBI Taxonomy" id="172846"/>
    <lineage>
        <taxon>Eukaryota</taxon>
        <taxon>Metazoa</taxon>
        <taxon>Ecdysozoa</taxon>
        <taxon>Arthropoda</taxon>
        <taxon>Chelicerata</taxon>
        <taxon>Arachnida</taxon>
        <taxon>Araneae</taxon>
        <taxon>Araneomorphae</taxon>
        <taxon>Entelegynae</taxon>
        <taxon>Araneoidea</taxon>
        <taxon>Araneidae</taxon>
        <taxon>Caerostris</taxon>
    </lineage>
</organism>
<sequence length="82" mass="9269">MQIKLHTILCVDKILSFSPFNPNQGKPNLSQKQNNYLAPELWICQSQKERERGDTIRIGFEVLTKNSGAVKTPFSRSCGTDT</sequence>
<proteinExistence type="predicted"/>
<dbReference type="Proteomes" id="UP001054945">
    <property type="component" value="Unassembled WGS sequence"/>
</dbReference>
<comment type="caution">
    <text evidence="1">The sequence shown here is derived from an EMBL/GenBank/DDBJ whole genome shotgun (WGS) entry which is preliminary data.</text>
</comment>
<dbReference type="AlphaFoldDB" id="A0AAV4NDK3"/>
<name>A0AAV4NDK3_CAEEX</name>
<accession>A0AAV4NDK3</accession>
<evidence type="ECO:0000313" key="1">
    <source>
        <dbReference type="EMBL" id="GIX81462.1"/>
    </source>
</evidence>
<reference evidence="1 2" key="1">
    <citation type="submission" date="2021-06" db="EMBL/GenBank/DDBJ databases">
        <title>Caerostris extrusa draft genome.</title>
        <authorList>
            <person name="Kono N."/>
            <person name="Arakawa K."/>
        </authorList>
    </citation>
    <scope>NUCLEOTIDE SEQUENCE [LARGE SCALE GENOMIC DNA]</scope>
</reference>
<evidence type="ECO:0000313" key="2">
    <source>
        <dbReference type="Proteomes" id="UP001054945"/>
    </source>
</evidence>
<protein>
    <submittedName>
        <fullName evidence="1">Uncharacterized protein</fullName>
    </submittedName>
</protein>
<gene>
    <name evidence="1" type="ORF">CEXT_540611</name>
</gene>
<keyword evidence="2" id="KW-1185">Reference proteome</keyword>
<dbReference type="EMBL" id="BPLR01003131">
    <property type="protein sequence ID" value="GIX81462.1"/>
    <property type="molecule type" value="Genomic_DNA"/>
</dbReference>